<dbReference type="AlphaFoldDB" id="A0A0K8WMK7"/>
<proteinExistence type="predicted"/>
<reference evidence="2" key="1">
    <citation type="submission" date="2015-07" db="EMBL/GenBank/DDBJ databases">
        <title>MeaNS - Measles Nucleotide Surveillance Program.</title>
        <authorList>
            <person name="Tran T."/>
            <person name="Druce J."/>
        </authorList>
    </citation>
    <scope>NUCLEOTIDE SEQUENCE</scope>
</reference>
<name>A0A0K8WMK7_ACAKO</name>
<feature type="non-terminal residue" evidence="2">
    <location>
        <position position="163"/>
    </location>
</feature>
<evidence type="ECO:0000313" key="2">
    <source>
        <dbReference type="EMBL" id="JAI52332.1"/>
    </source>
</evidence>
<feature type="compositionally biased region" description="Basic residues" evidence="1">
    <location>
        <begin position="40"/>
        <end position="52"/>
    </location>
</feature>
<protein>
    <submittedName>
        <fullName evidence="2">Cinnamate 4-hydroxylase</fullName>
    </submittedName>
</protein>
<sequence>LTHNTEQLTNPYSETNTNHYLQSPNRHHGFSPPGEDPPRSLRRRRSLHRHLQTPREALQAPSRPPPRSYLRKLASSRRRSQPPQSHRLSQEVRRHLPPPHGSAQPRGRLLAGARQGGPPHTRRRVRLPNPQRRVRHIHRKRSRHGVHRLRRALAEDAADHDGA</sequence>
<gene>
    <name evidence="2" type="primary">c4h</name>
</gene>
<accession>A0A0K8WMK7</accession>
<feature type="compositionally biased region" description="Polar residues" evidence="1">
    <location>
        <begin position="1"/>
        <end position="24"/>
    </location>
</feature>
<evidence type="ECO:0000256" key="1">
    <source>
        <dbReference type="SAM" id="MobiDB-lite"/>
    </source>
</evidence>
<dbReference type="EMBL" id="GBYE01081052">
    <property type="protein sequence ID" value="JAI52332.1"/>
    <property type="molecule type" value="Transcribed_RNA"/>
</dbReference>
<organism evidence="2">
    <name type="scientific">Acacia koa</name>
    <name type="common">Koa tree</name>
    <dbReference type="NCBI Taxonomy" id="468172"/>
    <lineage>
        <taxon>Eukaryota</taxon>
        <taxon>Viridiplantae</taxon>
        <taxon>Streptophyta</taxon>
        <taxon>Embryophyta</taxon>
        <taxon>Tracheophyta</taxon>
        <taxon>Spermatophyta</taxon>
        <taxon>Magnoliopsida</taxon>
        <taxon>eudicotyledons</taxon>
        <taxon>Gunneridae</taxon>
        <taxon>Pentapetalae</taxon>
        <taxon>rosids</taxon>
        <taxon>fabids</taxon>
        <taxon>Fabales</taxon>
        <taxon>Fabaceae</taxon>
        <taxon>Caesalpinioideae</taxon>
        <taxon>mimosoid clade</taxon>
        <taxon>Acacieae</taxon>
        <taxon>Acacia</taxon>
    </lineage>
</organism>
<feature type="non-terminal residue" evidence="2">
    <location>
        <position position="1"/>
    </location>
</feature>
<feature type="region of interest" description="Disordered" evidence="1">
    <location>
        <begin position="1"/>
        <end position="125"/>
    </location>
</feature>
<feature type="compositionally biased region" description="Low complexity" evidence="1">
    <location>
        <begin position="106"/>
        <end position="117"/>
    </location>
</feature>